<feature type="region of interest" description="Disordered" evidence="1">
    <location>
        <begin position="123"/>
        <end position="145"/>
    </location>
</feature>
<proteinExistence type="predicted"/>
<feature type="compositionally biased region" description="Polar residues" evidence="1">
    <location>
        <begin position="123"/>
        <end position="133"/>
    </location>
</feature>
<protein>
    <submittedName>
        <fullName evidence="4">Uncharacterized protein</fullName>
    </submittedName>
</protein>
<accession>A0ABD0WQB5</accession>
<evidence type="ECO:0000256" key="3">
    <source>
        <dbReference type="SAM" id="SignalP"/>
    </source>
</evidence>
<evidence type="ECO:0000256" key="1">
    <source>
        <dbReference type="SAM" id="MobiDB-lite"/>
    </source>
</evidence>
<evidence type="ECO:0000256" key="2">
    <source>
        <dbReference type="SAM" id="Phobius"/>
    </source>
</evidence>
<feature type="region of interest" description="Disordered" evidence="1">
    <location>
        <begin position="77"/>
        <end position="110"/>
    </location>
</feature>
<feature type="signal peptide" evidence="3">
    <location>
        <begin position="1"/>
        <end position="21"/>
    </location>
</feature>
<keyword evidence="3" id="KW-0732">Signal</keyword>
<organism evidence="4 5">
    <name type="scientific">Umbra pygmaea</name>
    <name type="common">Eastern mudminnow</name>
    <dbReference type="NCBI Taxonomy" id="75934"/>
    <lineage>
        <taxon>Eukaryota</taxon>
        <taxon>Metazoa</taxon>
        <taxon>Chordata</taxon>
        <taxon>Craniata</taxon>
        <taxon>Vertebrata</taxon>
        <taxon>Euteleostomi</taxon>
        <taxon>Actinopterygii</taxon>
        <taxon>Neopterygii</taxon>
        <taxon>Teleostei</taxon>
        <taxon>Protacanthopterygii</taxon>
        <taxon>Esociformes</taxon>
        <taxon>Umbridae</taxon>
        <taxon>Umbra</taxon>
    </lineage>
</organism>
<name>A0ABD0WQB5_UMBPY</name>
<comment type="caution">
    <text evidence="4">The sequence shown here is derived from an EMBL/GenBank/DDBJ whole genome shotgun (WGS) entry which is preliminary data.</text>
</comment>
<dbReference type="Proteomes" id="UP001557470">
    <property type="component" value="Unassembled WGS sequence"/>
</dbReference>
<sequence>MDSRESLRLTCFLITISLVTTKTNLESPTETGMTVTPSKASSVTTFTTTVTSNQTDTTATSNYTSVTFQTTIYANSTQSSNGTTQNTDHSNSTTSAPPESSSNPRTTQPTASAFTTIAPTTQAAKTTEIHTPSISPPEHSTKNQPETHTTIWMTKGMHNDKQDSGLNKSEKSITIFFSVMLGVFIFGISMYLFSRCKQNRQYSHRLLYNNADVGVPLAADDTLVISGGLYDGTAIYNPTMTTSMEDADSFDNHLRGPQSSQFRMELVNEQEDPPGHEAPTFNTFHNFDEYNNDLSSK</sequence>
<keyword evidence="2" id="KW-0812">Transmembrane</keyword>
<reference evidence="4 5" key="1">
    <citation type="submission" date="2024-06" db="EMBL/GenBank/DDBJ databases">
        <authorList>
            <person name="Pan Q."/>
            <person name="Wen M."/>
            <person name="Jouanno E."/>
            <person name="Zahm M."/>
            <person name="Klopp C."/>
            <person name="Cabau C."/>
            <person name="Louis A."/>
            <person name="Berthelot C."/>
            <person name="Parey E."/>
            <person name="Roest Crollius H."/>
            <person name="Montfort J."/>
            <person name="Robinson-Rechavi M."/>
            <person name="Bouchez O."/>
            <person name="Lampietro C."/>
            <person name="Lopez Roques C."/>
            <person name="Donnadieu C."/>
            <person name="Postlethwait J."/>
            <person name="Bobe J."/>
            <person name="Verreycken H."/>
            <person name="Guiguen Y."/>
        </authorList>
    </citation>
    <scope>NUCLEOTIDE SEQUENCE [LARGE SCALE GENOMIC DNA]</scope>
    <source>
        <strain evidence="4">Up_M1</strain>
        <tissue evidence="4">Testis</tissue>
    </source>
</reference>
<feature type="transmembrane region" description="Helical" evidence="2">
    <location>
        <begin position="173"/>
        <end position="193"/>
    </location>
</feature>
<evidence type="ECO:0000313" key="4">
    <source>
        <dbReference type="EMBL" id="KAL0978765.1"/>
    </source>
</evidence>
<keyword evidence="5" id="KW-1185">Reference proteome</keyword>
<dbReference type="EMBL" id="JAGEUA010000005">
    <property type="protein sequence ID" value="KAL0978765.1"/>
    <property type="molecule type" value="Genomic_DNA"/>
</dbReference>
<evidence type="ECO:0000313" key="5">
    <source>
        <dbReference type="Proteomes" id="UP001557470"/>
    </source>
</evidence>
<feature type="chain" id="PRO_5044830122" evidence="3">
    <location>
        <begin position="22"/>
        <end position="297"/>
    </location>
</feature>
<gene>
    <name evidence="4" type="ORF">UPYG_G00174900</name>
</gene>
<keyword evidence="2" id="KW-0472">Membrane</keyword>
<keyword evidence="2" id="KW-1133">Transmembrane helix</keyword>
<feature type="compositionally biased region" description="Low complexity" evidence="1">
    <location>
        <begin position="77"/>
        <end position="87"/>
    </location>
</feature>
<feature type="compositionally biased region" description="Polar residues" evidence="1">
    <location>
        <begin position="88"/>
        <end position="110"/>
    </location>
</feature>
<dbReference type="AlphaFoldDB" id="A0ABD0WQB5"/>